<dbReference type="EMBL" id="CP101655">
    <property type="protein sequence ID" value="WDR36127.1"/>
    <property type="molecule type" value="Genomic_DNA"/>
</dbReference>
<gene>
    <name evidence="2" type="ORF">NN484_27185</name>
</gene>
<accession>A0ABY7Z974</accession>
<dbReference type="Proteomes" id="UP001222282">
    <property type="component" value="Chromosome"/>
</dbReference>
<organism evidence="2 3">
    <name type="scientific">Pseudomonas serboccidentalis</name>
    <dbReference type="NCBI Taxonomy" id="2964670"/>
    <lineage>
        <taxon>Bacteria</taxon>
        <taxon>Pseudomonadati</taxon>
        <taxon>Pseudomonadota</taxon>
        <taxon>Gammaproteobacteria</taxon>
        <taxon>Pseudomonadales</taxon>
        <taxon>Pseudomonadaceae</taxon>
        <taxon>Pseudomonas</taxon>
    </lineage>
</organism>
<reference evidence="2 3" key="1">
    <citation type="submission" date="2022-07" db="EMBL/GenBank/DDBJ databases">
        <authorList>
            <person name="Abrouk D."/>
            <person name="Moenne-Loccoz Y."/>
            <person name="Todorovic I."/>
            <person name="Raicevic V."/>
            <person name="Jovicic-Petrovic J."/>
        </authorList>
    </citation>
    <scope>NUCLEOTIDE SEQUENCE [LARGE SCALE GENOMIC DNA]</scope>
    <source>
        <strain evidence="3">IT-P374</strain>
    </source>
</reference>
<evidence type="ECO:0000313" key="3">
    <source>
        <dbReference type="Proteomes" id="UP001222282"/>
    </source>
</evidence>
<feature type="region of interest" description="Disordered" evidence="1">
    <location>
        <begin position="1"/>
        <end position="31"/>
    </location>
</feature>
<evidence type="ECO:0000313" key="2">
    <source>
        <dbReference type="EMBL" id="WDR36127.1"/>
    </source>
</evidence>
<proteinExistence type="predicted"/>
<evidence type="ECO:0000256" key="1">
    <source>
        <dbReference type="SAM" id="MobiDB-lite"/>
    </source>
</evidence>
<dbReference type="RefSeq" id="WP_274658363.1">
    <property type="nucleotide sequence ID" value="NZ_CATKPR010000064.1"/>
</dbReference>
<keyword evidence="3" id="KW-1185">Reference proteome</keyword>
<sequence length="118" mass="13481">MSNYPTRGTSKKKRDGKRGQTTASFLSPDDQYAGTEDFQAFIELTTKRDELEKKIEARYSQWVSATGGKSAPPGVLFVSLQKQWYDLNDEAERIQNTAEARVRALKPPRLFLWDAESY</sequence>
<protein>
    <submittedName>
        <fullName evidence="2">Uncharacterized protein</fullName>
    </submittedName>
</protein>
<name>A0ABY7Z974_9PSED</name>